<gene>
    <name evidence="3" type="primary">ku</name>
    <name evidence="5" type="ORF">GCM10023321_39340</name>
</gene>
<dbReference type="Pfam" id="PF02735">
    <property type="entry name" value="Ku"/>
    <property type="match status" value="1"/>
</dbReference>
<feature type="domain" description="Ku" evidence="4">
    <location>
        <begin position="53"/>
        <end position="182"/>
    </location>
</feature>
<organism evidence="5 6">
    <name type="scientific">Pseudonocardia eucalypti</name>
    <dbReference type="NCBI Taxonomy" id="648755"/>
    <lineage>
        <taxon>Bacteria</taxon>
        <taxon>Bacillati</taxon>
        <taxon>Actinomycetota</taxon>
        <taxon>Actinomycetes</taxon>
        <taxon>Pseudonocardiales</taxon>
        <taxon>Pseudonocardiaceae</taxon>
        <taxon>Pseudonocardia</taxon>
    </lineage>
</organism>
<reference evidence="6" key="1">
    <citation type="journal article" date="2019" name="Int. J. Syst. Evol. Microbiol.">
        <title>The Global Catalogue of Microorganisms (GCM) 10K type strain sequencing project: providing services to taxonomists for standard genome sequencing and annotation.</title>
        <authorList>
            <consortium name="The Broad Institute Genomics Platform"/>
            <consortium name="The Broad Institute Genome Sequencing Center for Infectious Disease"/>
            <person name="Wu L."/>
            <person name="Ma J."/>
        </authorList>
    </citation>
    <scope>NUCLEOTIDE SEQUENCE [LARGE SCALE GENOMIC DNA]</scope>
    <source>
        <strain evidence="6">JCM 18303</strain>
    </source>
</reference>
<dbReference type="Proteomes" id="UP001428817">
    <property type="component" value="Unassembled WGS sequence"/>
</dbReference>
<evidence type="ECO:0000256" key="3">
    <source>
        <dbReference type="HAMAP-Rule" id="MF_01875"/>
    </source>
</evidence>
<dbReference type="NCBIfam" id="TIGR02772">
    <property type="entry name" value="Ku_bact"/>
    <property type="match status" value="1"/>
</dbReference>
<dbReference type="PIRSF" id="PIRSF006493">
    <property type="entry name" value="Prok_Ku"/>
    <property type="match status" value="1"/>
</dbReference>
<dbReference type="RefSeq" id="WP_185060176.1">
    <property type="nucleotide sequence ID" value="NZ_BAABJP010000018.1"/>
</dbReference>
<keyword evidence="3" id="KW-0227">DNA damage</keyword>
<evidence type="ECO:0000313" key="6">
    <source>
        <dbReference type="Proteomes" id="UP001428817"/>
    </source>
</evidence>
<evidence type="ECO:0000256" key="1">
    <source>
        <dbReference type="ARBA" id="ARBA00023125"/>
    </source>
</evidence>
<dbReference type="SMART" id="SM00559">
    <property type="entry name" value="Ku78"/>
    <property type="match status" value="1"/>
</dbReference>
<dbReference type="InterPro" id="IPR016194">
    <property type="entry name" value="SPOC-like_C_dom_sf"/>
</dbReference>
<keyword evidence="3" id="KW-0234">DNA repair</keyword>
<dbReference type="EMBL" id="BAABJP010000018">
    <property type="protein sequence ID" value="GAA5158996.1"/>
    <property type="molecule type" value="Genomic_DNA"/>
</dbReference>
<dbReference type="PANTHER" id="PTHR41251:SF1">
    <property type="entry name" value="NON-HOMOLOGOUS END JOINING PROTEIN KU"/>
    <property type="match status" value="1"/>
</dbReference>
<dbReference type="InterPro" id="IPR009187">
    <property type="entry name" value="Prok_Ku"/>
</dbReference>
<name>A0ABP9QAE7_9PSEU</name>
<comment type="caution">
    <text evidence="5">The sequence shown here is derived from an EMBL/GenBank/DDBJ whole genome shotgun (WGS) entry which is preliminary data.</text>
</comment>
<dbReference type="HAMAP" id="MF_01875">
    <property type="entry name" value="Prokaryotic_Ku"/>
    <property type="match status" value="1"/>
</dbReference>
<dbReference type="InterPro" id="IPR006164">
    <property type="entry name" value="DNA_bd_Ku70/Ku80"/>
</dbReference>
<dbReference type="Gene3D" id="2.40.290.10">
    <property type="match status" value="1"/>
</dbReference>
<dbReference type="PANTHER" id="PTHR41251">
    <property type="entry name" value="NON-HOMOLOGOUS END JOINING PROTEIN KU"/>
    <property type="match status" value="1"/>
</dbReference>
<evidence type="ECO:0000259" key="4">
    <source>
        <dbReference type="SMART" id="SM00559"/>
    </source>
</evidence>
<dbReference type="SUPFAM" id="SSF100939">
    <property type="entry name" value="SPOC domain-like"/>
    <property type="match status" value="1"/>
</dbReference>
<keyword evidence="2 3" id="KW-0233">DNA recombination</keyword>
<evidence type="ECO:0000313" key="5">
    <source>
        <dbReference type="EMBL" id="GAA5158996.1"/>
    </source>
</evidence>
<comment type="subunit">
    <text evidence="3">Homodimer. Interacts with LigD.</text>
</comment>
<proteinExistence type="inferred from homology"/>
<comment type="similarity">
    <text evidence="3">Belongs to the prokaryotic Ku family.</text>
</comment>
<accession>A0ABP9QAE7</accession>
<keyword evidence="6" id="KW-1185">Reference proteome</keyword>
<protein>
    <recommendedName>
        <fullName evidence="3">Non-homologous end joining protein Ku</fullName>
    </recommendedName>
</protein>
<keyword evidence="1 3" id="KW-0238">DNA-binding</keyword>
<evidence type="ECO:0000256" key="2">
    <source>
        <dbReference type="ARBA" id="ARBA00023172"/>
    </source>
</evidence>
<comment type="function">
    <text evidence="3">With LigD forms a non-homologous end joining (NHEJ) DNA repair enzyme, which repairs dsDNA breaks with reduced fidelity. Binds linear dsDNA with 5'- and 3'- overhangs but not closed circular dsDNA nor ssDNA. Recruits and stimulates the ligase activity of LigD.</text>
</comment>
<sequence length="305" mass="34004">MPRAIWTGSISFGLVTIPVGLYSATDDHAIHFHQLERGTGDRIRNRRVNERTQREVDYADIVKGRDLGDGEYVVVEPEELDAIAPGRSRSLDIDGFVDLDEIDPVYFQRTYWLAPGGEASRKPYQLLVAALEKLNRVGIATFIMRGREHLAAIRADRGHLALDTLHFADEIRQPPGESGERAGTRGKELDMALSLIESMSGPWRPGDHHDTYRERVERLIEDKRAGREVVAEAEPAEATPMSDLLDALERSVSARRGTPDLDSASKAQLTDMARELGVKGRSKMTRIELRRAVEQATEGQGRKAS</sequence>
<dbReference type="CDD" id="cd00789">
    <property type="entry name" value="KU_like"/>
    <property type="match status" value="1"/>
</dbReference>